<keyword evidence="6" id="KW-0479">Metal-binding</keyword>
<evidence type="ECO:0000256" key="8">
    <source>
        <dbReference type="ARBA" id="ARBA00023002"/>
    </source>
</evidence>
<protein>
    <recommendedName>
        <fullName evidence="14">cholesterol 7-desaturase</fullName>
        <ecNumber evidence="14">1.14.19.21</ecNumber>
    </recommendedName>
</protein>
<comment type="pathway">
    <text evidence="3">Hormone biosynthesis.</text>
</comment>
<dbReference type="InterPro" id="IPR045605">
    <property type="entry name" value="KshA-like_C"/>
</dbReference>
<sequence>MVNDLPVARRVNHETFITGVQMSDIPVQQLSDVMKVERDDLLHESSRPEAIGPASAHLIAPPASNKRSATGDTRVPLPYPDGWFRACFSRDLKRGAVLTVPFMGQQLVLYRTVSGHACAIDPYCPHMGAHLGGGKVQGEELVCPFHGLAFGLDGSCLHSGDGASPPSAWLTTRHMREINGAVMVWADHQNRPPSWEVPEWDLSAFAAPPQHTSQDLDGYCQDTGENSVDLVHFGWLHGLTEPAMTHEAGDYWFETILTASWKGQPMRMRMRQIGLGHVQAVSEMTRIGFRLTTMLYSTPTAPMKWTMSWIDMMELGLFERWPMPLRKVAYGVLAPLAKRWLVTFTQADNPIWNTRAYLDHPRLMRGDKGIAAFRRWATRFYPTRSTDVQGNSNQPIASTEFMHSPSEIRHSTFAKP</sequence>
<evidence type="ECO:0000256" key="3">
    <source>
        <dbReference type="ARBA" id="ARBA00004972"/>
    </source>
</evidence>
<keyword evidence="10" id="KW-0411">Iron-sulfur</keyword>
<accession>A0AB33WV44</accession>
<dbReference type="Pfam" id="PF00355">
    <property type="entry name" value="Rieske"/>
    <property type="match status" value="1"/>
</dbReference>
<dbReference type="AlphaFoldDB" id="A0AB33WV44"/>
<dbReference type="PROSITE" id="PS51296">
    <property type="entry name" value="RIESKE"/>
    <property type="match status" value="1"/>
</dbReference>
<evidence type="ECO:0000256" key="14">
    <source>
        <dbReference type="ARBA" id="ARBA00026095"/>
    </source>
</evidence>
<dbReference type="GO" id="GO:0046872">
    <property type="term" value="F:metal ion binding"/>
    <property type="evidence" value="ECO:0007669"/>
    <property type="project" value="UniProtKB-KW"/>
</dbReference>
<evidence type="ECO:0000256" key="1">
    <source>
        <dbReference type="ARBA" id="ARBA00001962"/>
    </source>
</evidence>
<dbReference type="InterPro" id="IPR050584">
    <property type="entry name" value="Cholesterol_7-desaturase"/>
</dbReference>
<evidence type="ECO:0000313" key="20">
    <source>
        <dbReference type="Proteomes" id="UP000003790"/>
    </source>
</evidence>
<evidence type="ECO:0000256" key="2">
    <source>
        <dbReference type="ARBA" id="ARBA00004370"/>
    </source>
</evidence>
<evidence type="ECO:0000256" key="13">
    <source>
        <dbReference type="ARBA" id="ARBA00025729"/>
    </source>
</evidence>
<name>A0AB33WV44_9PSED</name>
<evidence type="ECO:0000256" key="15">
    <source>
        <dbReference type="ARBA" id="ARBA00047853"/>
    </source>
</evidence>
<dbReference type="PANTHER" id="PTHR21266:SF32">
    <property type="entry name" value="CHOLESTEROL 7-DESATURASE NVD"/>
    <property type="match status" value="1"/>
</dbReference>
<evidence type="ECO:0000256" key="4">
    <source>
        <dbReference type="ARBA" id="ARBA00022692"/>
    </source>
</evidence>
<keyword evidence="8" id="KW-0560">Oxidoreductase</keyword>
<organism evidence="19 20">
    <name type="scientific">Pseudomonas chlororaphis O6</name>
    <dbReference type="NCBI Taxonomy" id="1037915"/>
    <lineage>
        <taxon>Bacteria</taxon>
        <taxon>Pseudomonadati</taxon>
        <taxon>Pseudomonadota</taxon>
        <taxon>Gammaproteobacteria</taxon>
        <taxon>Pseudomonadales</taxon>
        <taxon>Pseudomonadaceae</taxon>
        <taxon>Pseudomonas</taxon>
    </lineage>
</organism>
<dbReference type="EMBL" id="AHOT01000009">
    <property type="protein sequence ID" value="EIM17039.1"/>
    <property type="molecule type" value="Genomic_DNA"/>
</dbReference>
<evidence type="ECO:0000256" key="10">
    <source>
        <dbReference type="ARBA" id="ARBA00023014"/>
    </source>
</evidence>
<evidence type="ECO:0000256" key="6">
    <source>
        <dbReference type="ARBA" id="ARBA00022723"/>
    </source>
</evidence>
<dbReference type="SUPFAM" id="SSF50022">
    <property type="entry name" value="ISP domain"/>
    <property type="match status" value="1"/>
</dbReference>
<evidence type="ECO:0000256" key="16">
    <source>
        <dbReference type="ARBA" id="ARBA00049548"/>
    </source>
</evidence>
<keyword evidence="4" id="KW-0812">Transmembrane</keyword>
<feature type="region of interest" description="Disordered" evidence="17">
    <location>
        <begin position="53"/>
        <end position="73"/>
    </location>
</feature>
<gene>
    <name evidence="19" type="ORF">PchlO6_6043</name>
</gene>
<dbReference type="GO" id="GO:0170056">
    <property type="term" value="F:cholesterol 7-desaturase [NAD(P)H] activity"/>
    <property type="evidence" value="ECO:0007669"/>
    <property type="project" value="UniProtKB-EC"/>
</dbReference>
<dbReference type="Gene3D" id="2.102.10.10">
    <property type="entry name" value="Rieske [2Fe-2S] iron-sulphur domain"/>
    <property type="match status" value="1"/>
</dbReference>
<evidence type="ECO:0000259" key="18">
    <source>
        <dbReference type="PROSITE" id="PS51296"/>
    </source>
</evidence>
<keyword evidence="5" id="KW-0001">2Fe-2S</keyword>
<dbReference type="Pfam" id="PF19298">
    <property type="entry name" value="KshA_C"/>
    <property type="match status" value="1"/>
</dbReference>
<keyword evidence="7" id="KW-1133">Transmembrane helix</keyword>
<proteinExistence type="inferred from homology"/>
<evidence type="ECO:0000256" key="11">
    <source>
        <dbReference type="ARBA" id="ARBA00023136"/>
    </source>
</evidence>
<dbReference type="GO" id="GO:0005737">
    <property type="term" value="C:cytoplasm"/>
    <property type="evidence" value="ECO:0007669"/>
    <property type="project" value="TreeGrafter"/>
</dbReference>
<comment type="subcellular location">
    <subcellularLocation>
        <location evidence="2">Membrane</location>
    </subcellularLocation>
</comment>
<comment type="cofactor">
    <cofactor evidence="1">
        <name>Fe cation</name>
        <dbReference type="ChEBI" id="CHEBI:24875"/>
    </cofactor>
</comment>
<dbReference type="GO" id="GO:0051537">
    <property type="term" value="F:2 iron, 2 sulfur cluster binding"/>
    <property type="evidence" value="ECO:0007669"/>
    <property type="project" value="UniProtKB-KW"/>
</dbReference>
<comment type="pathway">
    <text evidence="12">Steroid hormone biosynthesis; dafachronic acid biosynthesis.</text>
</comment>
<keyword evidence="9" id="KW-0408">Iron</keyword>
<evidence type="ECO:0000256" key="12">
    <source>
        <dbReference type="ARBA" id="ARBA00025712"/>
    </source>
</evidence>
<comment type="catalytic activity">
    <reaction evidence="16">
        <text>cholesterol + NADPH + O2 + H(+) = 7-dehydrocholesterol + NADP(+) + 2 H2O</text>
        <dbReference type="Rhea" id="RHEA:45024"/>
        <dbReference type="ChEBI" id="CHEBI:15377"/>
        <dbReference type="ChEBI" id="CHEBI:15378"/>
        <dbReference type="ChEBI" id="CHEBI:15379"/>
        <dbReference type="ChEBI" id="CHEBI:16113"/>
        <dbReference type="ChEBI" id="CHEBI:17759"/>
        <dbReference type="ChEBI" id="CHEBI:57783"/>
        <dbReference type="ChEBI" id="CHEBI:58349"/>
        <dbReference type="EC" id="1.14.19.21"/>
    </reaction>
    <physiologicalReaction direction="left-to-right" evidence="16">
        <dbReference type="Rhea" id="RHEA:45025"/>
    </physiologicalReaction>
</comment>
<dbReference type="EC" id="1.14.19.21" evidence="14"/>
<dbReference type="GO" id="GO:0008203">
    <property type="term" value="P:cholesterol metabolic process"/>
    <property type="evidence" value="ECO:0007669"/>
    <property type="project" value="InterPro"/>
</dbReference>
<keyword evidence="11" id="KW-0472">Membrane</keyword>
<dbReference type="InterPro" id="IPR036922">
    <property type="entry name" value="Rieske_2Fe-2S_sf"/>
</dbReference>
<dbReference type="GO" id="GO:0016020">
    <property type="term" value="C:membrane"/>
    <property type="evidence" value="ECO:0007669"/>
    <property type="project" value="UniProtKB-SubCell"/>
</dbReference>
<dbReference type="InterPro" id="IPR017941">
    <property type="entry name" value="Rieske_2Fe-2S"/>
</dbReference>
<evidence type="ECO:0000256" key="17">
    <source>
        <dbReference type="SAM" id="MobiDB-lite"/>
    </source>
</evidence>
<evidence type="ECO:0000313" key="19">
    <source>
        <dbReference type="EMBL" id="EIM17039.1"/>
    </source>
</evidence>
<evidence type="ECO:0000256" key="9">
    <source>
        <dbReference type="ARBA" id="ARBA00023004"/>
    </source>
</evidence>
<feature type="domain" description="Rieske" evidence="18">
    <location>
        <begin position="84"/>
        <end position="184"/>
    </location>
</feature>
<dbReference type="Gene3D" id="3.90.380.10">
    <property type="entry name" value="Naphthalene 1,2-dioxygenase Alpha Subunit, Chain A, domain 1"/>
    <property type="match status" value="1"/>
</dbReference>
<comment type="caution">
    <text evidence="19">The sequence shown here is derived from an EMBL/GenBank/DDBJ whole genome shotgun (WGS) entry which is preliminary data.</text>
</comment>
<comment type="similarity">
    <text evidence="13">Belongs to the cholesterol 7-desaturase family.</text>
</comment>
<dbReference type="PANTHER" id="PTHR21266">
    <property type="entry name" value="IRON-SULFUR DOMAIN CONTAINING PROTEIN"/>
    <property type="match status" value="1"/>
</dbReference>
<reference evidence="19 20" key="1">
    <citation type="journal article" date="2012" name="PLoS Genet.">
        <title>Comparative Genomics of Plant-Associated Pseudomonas spp.: Insights into Diversity and Inheritance of Traits Involved in Multitrophic Interactions.</title>
        <authorList>
            <person name="Loper J.E."/>
            <person name="Hassan K.A."/>
            <person name="Mavrodi D.V."/>
            <person name="Davis E.W.II."/>
            <person name="Lim C.K."/>
            <person name="Shaffer B.T."/>
            <person name="Elbourne L.D."/>
            <person name="Stockwell V.O."/>
            <person name="Hartney S.L."/>
            <person name="Breakwell K."/>
            <person name="Henkels M.D."/>
            <person name="Tetu S.G."/>
            <person name="Rangel L.I."/>
            <person name="Kidarsa T.A."/>
            <person name="Wilson N.L."/>
            <person name="van de Mortel J.E."/>
            <person name="Song C."/>
            <person name="Blumhagen R."/>
            <person name="Radune D."/>
            <person name="Hostetler J.B."/>
            <person name="Brinkac L.M."/>
            <person name="Durkin A.S."/>
            <person name="Kluepfel D.A."/>
            <person name="Wechter W.P."/>
            <person name="Anderson A.J."/>
            <person name="Kim Y.C."/>
            <person name="Pierson L.S.III."/>
            <person name="Pierson E.A."/>
            <person name="Lindow S.E."/>
            <person name="Kobayashi D.Y."/>
            <person name="Raaijmakers J.M."/>
            <person name="Weller D.M."/>
            <person name="Thomashow L.S."/>
            <person name="Allen A.E."/>
            <person name="Paulsen I.T."/>
        </authorList>
    </citation>
    <scope>NUCLEOTIDE SEQUENCE [LARGE SCALE GENOMIC DNA]</scope>
    <source>
        <strain evidence="19 20">O6</strain>
    </source>
</reference>
<evidence type="ECO:0000256" key="7">
    <source>
        <dbReference type="ARBA" id="ARBA00022989"/>
    </source>
</evidence>
<dbReference type="Proteomes" id="UP000003790">
    <property type="component" value="Chromosome"/>
</dbReference>
<evidence type="ECO:0000256" key="5">
    <source>
        <dbReference type="ARBA" id="ARBA00022714"/>
    </source>
</evidence>
<comment type="catalytic activity">
    <reaction evidence="15">
        <text>cholesterol + NADH + O2 + H(+) = 7-dehydrocholesterol + NAD(+) + 2 H2O</text>
        <dbReference type="Rhea" id="RHEA:51644"/>
        <dbReference type="ChEBI" id="CHEBI:15377"/>
        <dbReference type="ChEBI" id="CHEBI:15378"/>
        <dbReference type="ChEBI" id="CHEBI:15379"/>
        <dbReference type="ChEBI" id="CHEBI:16113"/>
        <dbReference type="ChEBI" id="CHEBI:17759"/>
        <dbReference type="ChEBI" id="CHEBI:57540"/>
        <dbReference type="ChEBI" id="CHEBI:57945"/>
        <dbReference type="EC" id="1.14.19.21"/>
    </reaction>
    <physiologicalReaction direction="left-to-right" evidence="15">
        <dbReference type="Rhea" id="RHEA:51645"/>
    </physiologicalReaction>
</comment>